<reference evidence="1" key="2">
    <citation type="journal article" date="2015" name="Data Brief">
        <title>Shoot transcriptome of the giant reed, Arundo donax.</title>
        <authorList>
            <person name="Barrero R.A."/>
            <person name="Guerrero F.D."/>
            <person name="Moolhuijzen P."/>
            <person name="Goolsby J.A."/>
            <person name="Tidwell J."/>
            <person name="Bellgard S.E."/>
            <person name="Bellgard M.I."/>
        </authorList>
    </citation>
    <scope>NUCLEOTIDE SEQUENCE</scope>
    <source>
        <tissue evidence="1">Shoot tissue taken approximately 20 cm above the soil surface</tissue>
    </source>
</reference>
<protein>
    <submittedName>
        <fullName evidence="1">Uncharacterized protein</fullName>
    </submittedName>
</protein>
<reference evidence="1" key="1">
    <citation type="submission" date="2014-09" db="EMBL/GenBank/DDBJ databases">
        <authorList>
            <person name="Magalhaes I.L.F."/>
            <person name="Oliveira U."/>
            <person name="Santos F.R."/>
            <person name="Vidigal T.H.D.A."/>
            <person name="Brescovit A.D."/>
            <person name="Santos A.J."/>
        </authorList>
    </citation>
    <scope>NUCLEOTIDE SEQUENCE</scope>
    <source>
        <tissue evidence="1">Shoot tissue taken approximately 20 cm above the soil surface</tissue>
    </source>
</reference>
<sequence>MMYRVYYISLINLRKILQSKCLYFSCA</sequence>
<name>A0A0A9H691_ARUDO</name>
<dbReference type="AlphaFoldDB" id="A0A0A9H691"/>
<organism evidence="1">
    <name type="scientific">Arundo donax</name>
    <name type="common">Giant reed</name>
    <name type="synonym">Donax arundinaceus</name>
    <dbReference type="NCBI Taxonomy" id="35708"/>
    <lineage>
        <taxon>Eukaryota</taxon>
        <taxon>Viridiplantae</taxon>
        <taxon>Streptophyta</taxon>
        <taxon>Embryophyta</taxon>
        <taxon>Tracheophyta</taxon>
        <taxon>Spermatophyta</taxon>
        <taxon>Magnoliopsida</taxon>
        <taxon>Liliopsida</taxon>
        <taxon>Poales</taxon>
        <taxon>Poaceae</taxon>
        <taxon>PACMAD clade</taxon>
        <taxon>Arundinoideae</taxon>
        <taxon>Arundineae</taxon>
        <taxon>Arundo</taxon>
    </lineage>
</organism>
<proteinExistence type="predicted"/>
<accession>A0A0A9H691</accession>
<dbReference type="EMBL" id="GBRH01166582">
    <property type="protein sequence ID" value="JAE31314.1"/>
    <property type="molecule type" value="Transcribed_RNA"/>
</dbReference>
<evidence type="ECO:0000313" key="1">
    <source>
        <dbReference type="EMBL" id="JAE31314.1"/>
    </source>
</evidence>